<organism evidence="2 3">
    <name type="scientific">Enterococcus canis</name>
    <dbReference type="NCBI Taxonomy" id="214095"/>
    <lineage>
        <taxon>Bacteria</taxon>
        <taxon>Bacillati</taxon>
        <taxon>Bacillota</taxon>
        <taxon>Bacilli</taxon>
        <taxon>Lactobacillales</taxon>
        <taxon>Enterococcaceae</taxon>
        <taxon>Enterococcus</taxon>
    </lineage>
</organism>
<dbReference type="InterPro" id="IPR045155">
    <property type="entry name" value="Beta-lactam_cat"/>
</dbReference>
<dbReference type="GO" id="GO:0046677">
    <property type="term" value="P:response to antibiotic"/>
    <property type="evidence" value="ECO:0007669"/>
    <property type="project" value="InterPro"/>
</dbReference>
<dbReference type="EMBL" id="JXKH01000001">
    <property type="protein sequence ID" value="OJG19917.1"/>
    <property type="molecule type" value="Genomic_DNA"/>
</dbReference>
<accession>A0A1L8RJH9</accession>
<dbReference type="STRING" id="214095.RU97_GL000150"/>
<dbReference type="GO" id="GO:0030655">
    <property type="term" value="P:beta-lactam antibiotic catabolic process"/>
    <property type="evidence" value="ECO:0007669"/>
    <property type="project" value="InterPro"/>
</dbReference>
<sequence length="303" mass="34304">MKMTEKKWMEIQGIALILLLIVAAVLIPKPESTKKSSHPTQTTETQIIETRTTESSTVAPPEKPIFAAELTKLFDETEGNASYMFIDLTTNATSYYRPNAEYFAASTIKVPIVMMLTDKVASGDLSWTQKVAYTEEDYEEGTGILQNDLQDEYTVKELAEVAITQSDNIAKNMLERLLGGREAVRDYIWQQYLNQNNQTDENVITAKQAATILDYLYQHEEKYADLVKHMQETVFHERLETTLTKDHLAHKIGSSESYIHDIGLFLTDQPYVLVVYTDGVGDAEDFISTVSDIVWKAQNPPNN</sequence>
<dbReference type="SUPFAM" id="SSF56601">
    <property type="entry name" value="beta-lactamase/transpeptidase-like"/>
    <property type="match status" value="1"/>
</dbReference>
<dbReference type="PANTHER" id="PTHR35333:SF3">
    <property type="entry name" value="BETA-LACTAMASE-TYPE TRANSPEPTIDASE FOLD CONTAINING PROTEIN"/>
    <property type="match status" value="1"/>
</dbReference>
<dbReference type="Proteomes" id="UP000181884">
    <property type="component" value="Unassembled WGS sequence"/>
</dbReference>
<dbReference type="InterPro" id="IPR000871">
    <property type="entry name" value="Beta-lactam_class-A"/>
</dbReference>
<protein>
    <recommendedName>
        <fullName evidence="1">Beta-lactamase class A catalytic domain-containing protein</fullName>
    </recommendedName>
</protein>
<evidence type="ECO:0000313" key="2">
    <source>
        <dbReference type="EMBL" id="OJG19917.1"/>
    </source>
</evidence>
<keyword evidence="3" id="KW-1185">Reference proteome</keyword>
<dbReference type="Pfam" id="PF13354">
    <property type="entry name" value="Beta-lactamase2"/>
    <property type="match status" value="1"/>
</dbReference>
<name>A0A1L8RJH9_9ENTE</name>
<dbReference type="RefSeq" id="WP_067391546.1">
    <property type="nucleotide sequence ID" value="NZ_JXKH01000001.1"/>
</dbReference>
<evidence type="ECO:0000313" key="3">
    <source>
        <dbReference type="Proteomes" id="UP000181884"/>
    </source>
</evidence>
<comment type="caution">
    <text evidence="2">The sequence shown here is derived from an EMBL/GenBank/DDBJ whole genome shotgun (WGS) entry which is preliminary data.</text>
</comment>
<reference evidence="2 3" key="1">
    <citation type="submission" date="2014-12" db="EMBL/GenBank/DDBJ databases">
        <title>Draft genome sequences of 29 type strains of Enterococci.</title>
        <authorList>
            <person name="Zhong Z."/>
            <person name="Sun Z."/>
            <person name="Liu W."/>
            <person name="Zhang W."/>
            <person name="Zhang H."/>
        </authorList>
    </citation>
    <scope>NUCLEOTIDE SEQUENCE [LARGE SCALE GENOMIC DNA]</scope>
    <source>
        <strain evidence="2 3">DSM 17029</strain>
    </source>
</reference>
<gene>
    <name evidence="2" type="ORF">RU97_GL000150</name>
</gene>
<proteinExistence type="predicted"/>
<dbReference type="InterPro" id="IPR012338">
    <property type="entry name" value="Beta-lactam/transpept-like"/>
</dbReference>
<dbReference type="PANTHER" id="PTHR35333">
    <property type="entry name" value="BETA-LACTAMASE"/>
    <property type="match status" value="1"/>
</dbReference>
<dbReference type="Gene3D" id="3.40.710.10">
    <property type="entry name" value="DD-peptidase/beta-lactamase superfamily"/>
    <property type="match status" value="1"/>
</dbReference>
<evidence type="ECO:0000259" key="1">
    <source>
        <dbReference type="Pfam" id="PF13354"/>
    </source>
</evidence>
<dbReference type="GO" id="GO:0008800">
    <property type="term" value="F:beta-lactamase activity"/>
    <property type="evidence" value="ECO:0007669"/>
    <property type="project" value="InterPro"/>
</dbReference>
<dbReference type="AlphaFoldDB" id="A0A1L8RJH9"/>
<feature type="domain" description="Beta-lactamase class A catalytic" evidence="1">
    <location>
        <begin position="84"/>
        <end position="277"/>
    </location>
</feature>